<name>A0A5B0MDH4_PUCGR</name>
<accession>A0A5B0MDH4</accession>
<evidence type="ECO:0000313" key="2">
    <source>
        <dbReference type="EMBL" id="KAA1074183.1"/>
    </source>
</evidence>
<feature type="compositionally biased region" description="Basic residues" evidence="1">
    <location>
        <begin position="204"/>
        <end position="214"/>
    </location>
</feature>
<keyword evidence="4" id="KW-1185">Reference proteome</keyword>
<comment type="caution">
    <text evidence="2">The sequence shown here is derived from an EMBL/GenBank/DDBJ whole genome shotgun (WGS) entry which is preliminary data.</text>
</comment>
<evidence type="ECO:0000256" key="1">
    <source>
        <dbReference type="SAM" id="MobiDB-lite"/>
    </source>
</evidence>
<sequence>MLNYFYEMVNRVCSDQNHIEDGDRKVFASGIGIVVEVMKLNTSQEEDLQSSTKPALELRVNHSNWDPTERMVKPFNVKYRVPSTPKLVNTHTMFRAGREFFFDGFVVGWDLKEHEAIIQVLSVSPVAMGNQISSTKAQGISPRSSPVNKGRKFITFETGQEDKGEGTSRTGNIGAHIESEEDIPLATTLSDKGKGKGPETSPVSKRKRTAAGLI</sequence>
<organism evidence="2 5">
    <name type="scientific">Puccinia graminis f. sp. tritici</name>
    <dbReference type="NCBI Taxonomy" id="56615"/>
    <lineage>
        <taxon>Eukaryota</taxon>
        <taxon>Fungi</taxon>
        <taxon>Dikarya</taxon>
        <taxon>Basidiomycota</taxon>
        <taxon>Pucciniomycotina</taxon>
        <taxon>Pucciniomycetes</taxon>
        <taxon>Pucciniales</taxon>
        <taxon>Pucciniaceae</taxon>
        <taxon>Puccinia</taxon>
    </lineage>
</organism>
<dbReference type="OrthoDB" id="2516518at2759"/>
<dbReference type="EMBL" id="VSWC01000092">
    <property type="protein sequence ID" value="KAA1090601.1"/>
    <property type="molecule type" value="Genomic_DNA"/>
</dbReference>
<dbReference type="Proteomes" id="UP000324748">
    <property type="component" value="Unassembled WGS sequence"/>
</dbReference>
<dbReference type="AlphaFoldDB" id="A0A5B0MDH4"/>
<protein>
    <submittedName>
        <fullName evidence="2">Uncharacterized protein</fullName>
    </submittedName>
</protein>
<evidence type="ECO:0000313" key="3">
    <source>
        <dbReference type="EMBL" id="KAA1090601.1"/>
    </source>
</evidence>
<reference evidence="4 5" key="1">
    <citation type="submission" date="2019-05" db="EMBL/GenBank/DDBJ databases">
        <title>Emergence of the Ug99 lineage of the wheat stem rust pathogen through somatic hybridization.</title>
        <authorList>
            <person name="Li F."/>
            <person name="Upadhyaya N.M."/>
            <person name="Sperschneider J."/>
            <person name="Matny O."/>
            <person name="Nguyen-Phuc H."/>
            <person name="Mago R."/>
            <person name="Raley C."/>
            <person name="Miller M.E."/>
            <person name="Silverstein K.A.T."/>
            <person name="Henningsen E."/>
            <person name="Hirsch C.D."/>
            <person name="Visser B."/>
            <person name="Pretorius Z.A."/>
            <person name="Steffenson B.J."/>
            <person name="Schwessinger B."/>
            <person name="Dodds P.N."/>
            <person name="Figueroa M."/>
        </authorList>
    </citation>
    <scope>NUCLEOTIDE SEQUENCE [LARGE SCALE GENOMIC DNA]</scope>
    <source>
        <strain evidence="3">21-0</strain>
        <strain evidence="2 5">Ug99</strain>
    </source>
</reference>
<proteinExistence type="predicted"/>
<gene>
    <name evidence="3" type="ORF">PGT21_006539</name>
    <name evidence="2" type="ORF">PGTUg99_028880</name>
</gene>
<evidence type="ECO:0000313" key="4">
    <source>
        <dbReference type="Proteomes" id="UP000324748"/>
    </source>
</evidence>
<evidence type="ECO:0000313" key="5">
    <source>
        <dbReference type="Proteomes" id="UP000325313"/>
    </source>
</evidence>
<dbReference type="Proteomes" id="UP000325313">
    <property type="component" value="Unassembled WGS sequence"/>
</dbReference>
<feature type="region of interest" description="Disordered" evidence="1">
    <location>
        <begin position="158"/>
        <end position="214"/>
    </location>
</feature>
<dbReference type="EMBL" id="VDEP01000473">
    <property type="protein sequence ID" value="KAA1074183.1"/>
    <property type="molecule type" value="Genomic_DNA"/>
</dbReference>